<reference evidence="2 3" key="1">
    <citation type="journal article" date="2021" name="Sci. Rep.">
        <title>The distribution of antibiotic resistance genes in chicken gut microbiota commensals.</title>
        <authorList>
            <person name="Juricova H."/>
            <person name="Matiasovicova J."/>
            <person name="Kubasova T."/>
            <person name="Cejkova D."/>
            <person name="Rychlik I."/>
        </authorList>
    </citation>
    <scope>NUCLEOTIDE SEQUENCE [LARGE SCALE GENOMIC DNA]</scope>
    <source>
        <strain evidence="2 3">An801</strain>
    </source>
</reference>
<dbReference type="InterPro" id="IPR011990">
    <property type="entry name" value="TPR-like_helical_dom_sf"/>
</dbReference>
<evidence type="ECO:0000259" key="1">
    <source>
        <dbReference type="Pfam" id="PF14322"/>
    </source>
</evidence>
<sequence length="491" mass="57330">MGAVCLVLSACNDFLEQYPDSNTHTEVDSKEKIAQLLTAAYPEASYFRFLELRTDNVDDRSVKLPASRLNEAMFYWNDYHEEELDSPKLYWLDCYRGIAQANQVLELLAAYPDKEDPQLQALYAEAFLVRAYLHFMVANIWAPPFADEETNKGLPGIPYVEKSEKNAWVSYPKENLQDTYRKIERDLSYGLAWVRDEYYEKKKFHFHKKAAYALAVRFFAYTGQWQKVIDYATYVLGNDVKKSILPYQEYKEKSVEEMVEGYASEDNPSNLLITTVESLWEENYKTDRYGLGSVSYEEVFQRFSSKSIRQIEGYFKAVRRLDRTRAYWPKFTHFQSADGLLNERRGQYTKNVLLTTEEVFLHRIEAYAMTGRADLAKDDLITFINQKHIADGIGSELSGTEIENVKPSDRERIQPFYRPLTQEQAGILYYVSEVARQQFIHEGLRWFDLRRFNISVDRNRVGEAKKARYVLQPEDSRKTLSLPEGVTLINP</sequence>
<feature type="domain" description="SusD-like N-terminal" evidence="1">
    <location>
        <begin position="13"/>
        <end position="219"/>
    </location>
</feature>
<evidence type="ECO:0000313" key="2">
    <source>
        <dbReference type="EMBL" id="MBM6758728.1"/>
    </source>
</evidence>
<gene>
    <name evidence="2" type="ORF">H6A31_08570</name>
</gene>
<organism evidence="2 3">
    <name type="scientific">Bacteroides mediterraneensis</name>
    <dbReference type="NCBI Taxonomy" id="1841856"/>
    <lineage>
        <taxon>Bacteria</taxon>
        <taxon>Pseudomonadati</taxon>
        <taxon>Bacteroidota</taxon>
        <taxon>Bacteroidia</taxon>
        <taxon>Bacteroidales</taxon>
        <taxon>Bacteroidaceae</taxon>
        <taxon>Bacteroides</taxon>
    </lineage>
</organism>
<dbReference type="Gene3D" id="1.25.40.390">
    <property type="match status" value="1"/>
</dbReference>
<accession>A0ABS2EVZ5</accession>
<dbReference type="RefSeq" id="WP_204475903.1">
    <property type="nucleotide sequence ID" value="NZ_JACJJW010000020.1"/>
</dbReference>
<keyword evidence="3" id="KW-1185">Reference proteome</keyword>
<dbReference type="Pfam" id="PF14322">
    <property type="entry name" value="SusD-like_3"/>
    <property type="match status" value="1"/>
</dbReference>
<dbReference type="InterPro" id="IPR033985">
    <property type="entry name" value="SusD-like_N"/>
</dbReference>
<dbReference type="EMBL" id="JACJJW010000020">
    <property type="protein sequence ID" value="MBM6758728.1"/>
    <property type="molecule type" value="Genomic_DNA"/>
</dbReference>
<comment type="caution">
    <text evidence="2">The sequence shown here is derived from an EMBL/GenBank/DDBJ whole genome shotgun (WGS) entry which is preliminary data.</text>
</comment>
<proteinExistence type="predicted"/>
<evidence type="ECO:0000313" key="3">
    <source>
        <dbReference type="Proteomes" id="UP000703295"/>
    </source>
</evidence>
<protein>
    <submittedName>
        <fullName evidence="2">RagB/SusD family nutrient uptake outer membrane protein</fullName>
    </submittedName>
</protein>
<dbReference type="SUPFAM" id="SSF48452">
    <property type="entry name" value="TPR-like"/>
    <property type="match status" value="1"/>
</dbReference>
<dbReference type="Proteomes" id="UP000703295">
    <property type="component" value="Unassembled WGS sequence"/>
</dbReference>
<name>A0ABS2EVZ5_9BACE</name>